<dbReference type="Pfam" id="PF02586">
    <property type="entry name" value="SRAP"/>
    <property type="match status" value="1"/>
</dbReference>
<keyword evidence="7" id="KW-0456">Lyase</keyword>
<dbReference type="GO" id="GO:0003697">
    <property type="term" value="F:single-stranded DNA binding"/>
    <property type="evidence" value="ECO:0007669"/>
    <property type="project" value="InterPro"/>
</dbReference>
<evidence type="ECO:0000256" key="6">
    <source>
        <dbReference type="ARBA" id="ARBA00023125"/>
    </source>
</evidence>
<name>A0AAQ3QK85_9LILI</name>
<dbReference type="EMBL" id="CP136896">
    <property type="protein sequence ID" value="WOL14414.1"/>
    <property type="molecule type" value="Genomic_DNA"/>
</dbReference>
<dbReference type="SUPFAM" id="SSF143081">
    <property type="entry name" value="BB1717-like"/>
    <property type="match status" value="1"/>
</dbReference>
<dbReference type="GO" id="GO:0008233">
    <property type="term" value="F:peptidase activity"/>
    <property type="evidence" value="ECO:0007669"/>
    <property type="project" value="UniProtKB-KW"/>
</dbReference>
<dbReference type="AlphaFoldDB" id="A0AAQ3QK85"/>
<dbReference type="GO" id="GO:0016829">
    <property type="term" value="F:lyase activity"/>
    <property type="evidence" value="ECO:0007669"/>
    <property type="project" value="UniProtKB-KW"/>
</dbReference>
<accession>A0AAQ3QK85</accession>
<evidence type="ECO:0000256" key="2">
    <source>
        <dbReference type="ARBA" id="ARBA00022670"/>
    </source>
</evidence>
<organism evidence="9 10">
    <name type="scientific">Canna indica</name>
    <name type="common">Indian-shot</name>
    <dbReference type="NCBI Taxonomy" id="4628"/>
    <lineage>
        <taxon>Eukaryota</taxon>
        <taxon>Viridiplantae</taxon>
        <taxon>Streptophyta</taxon>
        <taxon>Embryophyta</taxon>
        <taxon>Tracheophyta</taxon>
        <taxon>Spermatophyta</taxon>
        <taxon>Magnoliopsida</taxon>
        <taxon>Liliopsida</taxon>
        <taxon>Zingiberales</taxon>
        <taxon>Cannaceae</taxon>
        <taxon>Canna</taxon>
    </lineage>
</organism>
<evidence type="ECO:0000256" key="3">
    <source>
        <dbReference type="ARBA" id="ARBA00022763"/>
    </source>
</evidence>
<feature type="compositionally biased region" description="Basic and acidic residues" evidence="8">
    <location>
        <begin position="254"/>
        <end position="283"/>
    </location>
</feature>
<dbReference type="InterPro" id="IPR036590">
    <property type="entry name" value="SRAP-like"/>
</dbReference>
<dbReference type="GO" id="GO:0106300">
    <property type="term" value="P:protein-DNA covalent cross-linking repair"/>
    <property type="evidence" value="ECO:0007669"/>
    <property type="project" value="InterPro"/>
</dbReference>
<protein>
    <recommendedName>
        <fullName evidence="11">Embryonic stem cell-specific 5-hydroxymethylcytosine-binding protein</fullName>
    </recommendedName>
</protein>
<proteinExistence type="inferred from homology"/>
<dbReference type="InterPro" id="IPR003738">
    <property type="entry name" value="SRAP"/>
</dbReference>
<evidence type="ECO:0000256" key="8">
    <source>
        <dbReference type="SAM" id="MobiDB-lite"/>
    </source>
</evidence>
<feature type="region of interest" description="Disordered" evidence="8">
    <location>
        <begin position="252"/>
        <end position="284"/>
    </location>
</feature>
<keyword evidence="5" id="KW-0190">Covalent protein-DNA linkage</keyword>
<feature type="region of interest" description="Disordered" evidence="8">
    <location>
        <begin position="211"/>
        <end position="230"/>
    </location>
</feature>
<evidence type="ECO:0008006" key="11">
    <source>
        <dbReference type="Google" id="ProtNLM"/>
    </source>
</evidence>
<dbReference type="PANTHER" id="PTHR13604:SF0">
    <property type="entry name" value="ABASIC SITE PROCESSING PROTEIN HMCES"/>
    <property type="match status" value="1"/>
</dbReference>
<dbReference type="PANTHER" id="PTHR13604">
    <property type="entry name" value="DC12-RELATED"/>
    <property type="match status" value="1"/>
</dbReference>
<evidence type="ECO:0000256" key="1">
    <source>
        <dbReference type="ARBA" id="ARBA00008136"/>
    </source>
</evidence>
<dbReference type="Gene3D" id="3.90.1680.10">
    <property type="entry name" value="SOS response associated peptidase-like"/>
    <property type="match status" value="1"/>
</dbReference>
<sequence>MCGRARCTLNPDQVARACGVSAGAASVLTRQIDRFYEWKKDGSRKQPYYIHFKDQRPLVFAALYDTWKNSEGDVLYTFTILTTSSSTTLQWLHDRMPVILGDKGSVDAWLNNAIPKVETVLRPYEDTDLVWYPVMTEVGKSSFDGPYCIKEIQLKSAGENSISKFFTKKTVGKNQLEVERSKCSKVSPKIREASDGIEYDASGVEKLNLPKESPRADSFEDPIEDPECNTDETADKANIIKKSAFPEVIGTKRNTKELAPDTGETFEKDSSPLKKARNEDKKQSSLLSYFGSADRTVKCGDLETFKLIGSAGPKVCLEYLCH</sequence>
<keyword evidence="6" id="KW-0238">DNA-binding</keyword>
<reference evidence="9 10" key="1">
    <citation type="submission" date="2023-10" db="EMBL/GenBank/DDBJ databases">
        <title>Chromosome-scale genome assembly provides insights into flower coloration mechanisms of Canna indica.</title>
        <authorList>
            <person name="Li C."/>
        </authorList>
    </citation>
    <scope>NUCLEOTIDE SEQUENCE [LARGE SCALE GENOMIC DNA]</scope>
    <source>
        <tissue evidence="9">Flower</tissue>
    </source>
</reference>
<evidence type="ECO:0000256" key="5">
    <source>
        <dbReference type="ARBA" id="ARBA00023124"/>
    </source>
</evidence>
<evidence type="ECO:0000256" key="7">
    <source>
        <dbReference type="ARBA" id="ARBA00023239"/>
    </source>
</evidence>
<evidence type="ECO:0000313" key="9">
    <source>
        <dbReference type="EMBL" id="WOL14414.1"/>
    </source>
</evidence>
<keyword evidence="3" id="KW-0227">DNA damage</keyword>
<dbReference type="GO" id="GO:0006508">
    <property type="term" value="P:proteolysis"/>
    <property type="evidence" value="ECO:0007669"/>
    <property type="project" value="UniProtKB-KW"/>
</dbReference>
<evidence type="ECO:0000313" key="10">
    <source>
        <dbReference type="Proteomes" id="UP001327560"/>
    </source>
</evidence>
<keyword evidence="10" id="KW-1185">Reference proteome</keyword>
<dbReference type="Proteomes" id="UP001327560">
    <property type="component" value="Chromosome 7"/>
</dbReference>
<feature type="compositionally biased region" description="Acidic residues" evidence="8">
    <location>
        <begin position="219"/>
        <end position="230"/>
    </location>
</feature>
<evidence type="ECO:0000256" key="4">
    <source>
        <dbReference type="ARBA" id="ARBA00022801"/>
    </source>
</evidence>
<comment type="similarity">
    <text evidence="1">Belongs to the SOS response-associated peptidase family.</text>
</comment>
<keyword evidence="2" id="KW-0645">Protease</keyword>
<gene>
    <name evidence="9" type="ORF">Cni_G23194</name>
</gene>
<keyword evidence="4" id="KW-0378">Hydrolase</keyword>